<evidence type="ECO:0000313" key="3">
    <source>
        <dbReference type="EMBL" id="GJT30180.1"/>
    </source>
</evidence>
<dbReference type="PANTHER" id="PTHR47165:SF4">
    <property type="entry name" value="OS03G0429900 PROTEIN"/>
    <property type="match status" value="1"/>
</dbReference>
<evidence type="ECO:0000313" key="4">
    <source>
        <dbReference type="Proteomes" id="UP001151760"/>
    </source>
</evidence>
<reference evidence="3" key="1">
    <citation type="journal article" date="2022" name="Int. J. Mol. Sci.">
        <title>Draft Genome of Tanacetum Coccineum: Genomic Comparison of Closely Related Tanacetum-Family Plants.</title>
        <authorList>
            <person name="Yamashiro T."/>
            <person name="Shiraishi A."/>
            <person name="Nakayama K."/>
            <person name="Satake H."/>
        </authorList>
    </citation>
    <scope>NUCLEOTIDE SEQUENCE</scope>
</reference>
<keyword evidence="4" id="KW-1185">Reference proteome</keyword>
<feature type="domain" description="Replication protein A 70 kDa DNA-binding subunit B/D first OB fold" evidence="2">
    <location>
        <begin position="8"/>
        <end position="102"/>
    </location>
</feature>
<evidence type="ECO:0000256" key="1">
    <source>
        <dbReference type="SAM" id="MobiDB-lite"/>
    </source>
</evidence>
<accession>A0ABQ5CSX3</accession>
<feature type="region of interest" description="Disordered" evidence="1">
    <location>
        <begin position="306"/>
        <end position="343"/>
    </location>
</feature>
<dbReference type="InterPro" id="IPR003871">
    <property type="entry name" value="RFA1B/D_OB_1st"/>
</dbReference>
<dbReference type="InterPro" id="IPR012340">
    <property type="entry name" value="NA-bd_OB-fold"/>
</dbReference>
<dbReference type="Pfam" id="PF02721">
    <property type="entry name" value="DUF223"/>
    <property type="match status" value="1"/>
</dbReference>
<proteinExistence type="predicted"/>
<dbReference type="GO" id="GO:0003677">
    <property type="term" value="F:DNA binding"/>
    <property type="evidence" value="ECO:0007669"/>
    <property type="project" value="UniProtKB-KW"/>
</dbReference>
<protein>
    <submittedName>
        <fullName evidence="3">Replication protein A 70 kDa DNA-binding subunit B</fullName>
    </submittedName>
</protein>
<name>A0ABQ5CSX3_9ASTR</name>
<dbReference type="EMBL" id="BQNB010014603">
    <property type="protein sequence ID" value="GJT30180.1"/>
    <property type="molecule type" value="Genomic_DNA"/>
</dbReference>
<comment type="caution">
    <text evidence="3">The sequence shown here is derived from an EMBL/GenBank/DDBJ whole genome shotgun (WGS) entry which is preliminary data.</text>
</comment>
<gene>
    <name evidence="3" type="ORF">Tco_0910455</name>
</gene>
<dbReference type="CDD" id="cd04480">
    <property type="entry name" value="RPA1_DBD_A_like"/>
    <property type="match status" value="1"/>
</dbReference>
<organism evidence="3 4">
    <name type="scientific">Tanacetum coccineum</name>
    <dbReference type="NCBI Taxonomy" id="301880"/>
    <lineage>
        <taxon>Eukaryota</taxon>
        <taxon>Viridiplantae</taxon>
        <taxon>Streptophyta</taxon>
        <taxon>Embryophyta</taxon>
        <taxon>Tracheophyta</taxon>
        <taxon>Spermatophyta</taxon>
        <taxon>Magnoliopsida</taxon>
        <taxon>eudicotyledons</taxon>
        <taxon>Gunneridae</taxon>
        <taxon>Pentapetalae</taxon>
        <taxon>asterids</taxon>
        <taxon>campanulids</taxon>
        <taxon>Asterales</taxon>
        <taxon>Asteraceae</taxon>
        <taxon>Asteroideae</taxon>
        <taxon>Anthemideae</taxon>
        <taxon>Anthemidinae</taxon>
        <taxon>Tanacetum</taxon>
    </lineage>
</organism>
<reference evidence="3" key="2">
    <citation type="submission" date="2022-01" db="EMBL/GenBank/DDBJ databases">
        <authorList>
            <person name="Yamashiro T."/>
            <person name="Shiraishi A."/>
            <person name="Satake H."/>
            <person name="Nakayama K."/>
        </authorList>
    </citation>
    <scope>NUCLEOTIDE SEQUENCE</scope>
</reference>
<dbReference type="Proteomes" id="UP001151760">
    <property type="component" value="Unassembled WGS sequence"/>
</dbReference>
<dbReference type="SUPFAM" id="SSF50249">
    <property type="entry name" value="Nucleic acid-binding proteins"/>
    <property type="match status" value="2"/>
</dbReference>
<dbReference type="Gene3D" id="2.40.50.140">
    <property type="entry name" value="Nucleic acid-binding proteins"/>
    <property type="match status" value="2"/>
</dbReference>
<evidence type="ECO:0000259" key="2">
    <source>
        <dbReference type="Pfam" id="PF02721"/>
    </source>
</evidence>
<feature type="compositionally biased region" description="Basic and acidic residues" evidence="1">
    <location>
        <begin position="334"/>
        <end position="343"/>
    </location>
</feature>
<sequence>MARFDNGFLSDLTAVRDNIILRVRIVRTSMQPMFNNPKVINTELIIMDEQGAKMHAAIRSKLVSMFKQQLNEGDAVILRMYSLGQTQPAYRVVPNPIKLNFFLKSCDDVGLLIVVIQLGKMKKWDGAMQAPDEFLTKYPLRNIDELIDLPKGKVSVIMATIILIQEGEVWWYLGCRKCNKKVVRVDEVLDPKDKDTSDSIKGTNGFFCKTYDVPCSNVCRVQDETGTASLVLFEKDVKSLLDGNSAYQLLATQERNGKLDEFPSDFNRIIDRKSDVAVKDTNVPQLDLASVMDDNGTPFELLKSITSTPNNSGSTNKCNGDGVLGDEGSNTKRQLIEEMGEKN</sequence>
<dbReference type="PANTHER" id="PTHR47165">
    <property type="entry name" value="OS03G0429900 PROTEIN"/>
    <property type="match status" value="1"/>
</dbReference>
<feature type="compositionally biased region" description="Polar residues" evidence="1">
    <location>
        <begin position="306"/>
        <end position="318"/>
    </location>
</feature>
<keyword evidence="3" id="KW-0238">DNA-binding</keyword>